<gene>
    <name evidence="1" type="ORF">SAMN05216177_103250</name>
</gene>
<dbReference type="AlphaFoldDB" id="A0A1I5R1U1"/>
<accession>A0A1I5R1U1</accession>
<evidence type="ECO:0000313" key="1">
    <source>
        <dbReference type="EMBL" id="SFP52524.1"/>
    </source>
</evidence>
<dbReference type="OrthoDB" id="7018784at2"/>
<reference evidence="2" key="1">
    <citation type="submission" date="2016-10" db="EMBL/GenBank/DDBJ databases">
        <authorList>
            <person name="Varghese N."/>
            <person name="Submissions S."/>
        </authorList>
    </citation>
    <scope>NUCLEOTIDE SEQUENCE [LARGE SCALE GENOMIC DNA]</scope>
    <source>
        <strain evidence="2">JCM 15604</strain>
    </source>
</reference>
<dbReference type="EMBL" id="FOXK01000003">
    <property type="protein sequence ID" value="SFP52524.1"/>
    <property type="molecule type" value="Genomic_DNA"/>
</dbReference>
<evidence type="ECO:0000313" key="2">
    <source>
        <dbReference type="Proteomes" id="UP000182025"/>
    </source>
</evidence>
<dbReference type="Proteomes" id="UP000182025">
    <property type="component" value="Unassembled WGS sequence"/>
</dbReference>
<proteinExistence type="predicted"/>
<dbReference type="RefSeq" id="WP_074914203.1">
    <property type="nucleotide sequence ID" value="NZ_FOXK01000003.1"/>
</dbReference>
<organism evidence="1 2">
    <name type="scientific">Ectopseudomonas toyotomiensis</name>
    <dbReference type="NCBI Taxonomy" id="554344"/>
    <lineage>
        <taxon>Bacteria</taxon>
        <taxon>Pseudomonadati</taxon>
        <taxon>Pseudomonadota</taxon>
        <taxon>Gammaproteobacteria</taxon>
        <taxon>Pseudomonadales</taxon>
        <taxon>Pseudomonadaceae</taxon>
        <taxon>Ectopseudomonas</taxon>
    </lineage>
</organism>
<keyword evidence="2" id="KW-1185">Reference proteome</keyword>
<protein>
    <submittedName>
        <fullName evidence="1">Uncharacterized protein</fullName>
    </submittedName>
</protein>
<sequence>MKVIAAGQVANPIVLGAAPRRTPVVVLAGLRGAPGTGGGGSAGVSSFNTRTGAVTLTGTDVTAALAYTPANAASLAAVALSGSYSDLANKPFIPTGPGDIGAATAAQGALADTAVQPGALSVQLDLKVDKVAGYGLSQENFTAAEKAKLAGLEGSHYRGTFINFTALQTALPTAEEGDYADVDAGAGAPVQRYIWDESDSEWVAQAGSADPITAAQVKTLYESNPDTNAYTDAEKSKLGGIAAGATANANTDSLAEGATNLYHTAARVLAVVLSGLSLATGTAITSSDSVLVAFGKLQKQITDLIATVSGKQDTLVSATNIKTINGNSLLGSGDLSISGGAVSSVNGRTGAVQVLVPIIIACSDETTALTAGTAKVTFRMPYAFTVTGVLASLTTAQAGGSILTVDINEAGVSILSTKLTIDNTEKTSATAVTAPVISDSAIAADAEITIDIDQIGDGTAKGLKVTLVGYQP</sequence>
<name>A0A1I5R1U1_9GAMM</name>